<reference evidence="1" key="1">
    <citation type="journal article" date="2019" name="PLoS Negl. Trop. Dis.">
        <title>Revisiting the worldwide diversity of Leptospira species in the environment.</title>
        <authorList>
            <person name="Vincent A.T."/>
            <person name="Schiettekatte O."/>
            <person name="Bourhy P."/>
            <person name="Veyrier F.J."/>
            <person name="Picardeau M."/>
        </authorList>
    </citation>
    <scope>NUCLEOTIDE SEQUENCE [LARGE SCALE GENOMIC DNA]</scope>
    <source>
        <strain evidence="1">201300427</strain>
    </source>
</reference>
<name>A0A4R9LYR1_9LEPT</name>
<organism evidence="1 2">
    <name type="scientific">Leptospira idonii</name>
    <dbReference type="NCBI Taxonomy" id="1193500"/>
    <lineage>
        <taxon>Bacteria</taxon>
        <taxon>Pseudomonadati</taxon>
        <taxon>Spirochaetota</taxon>
        <taxon>Spirochaetia</taxon>
        <taxon>Leptospirales</taxon>
        <taxon>Leptospiraceae</taxon>
        <taxon>Leptospira</taxon>
    </lineage>
</organism>
<proteinExistence type="predicted"/>
<sequence>MKKNILGTLLAVLILILFWVQWNWKHLAAFPSIISSFYSKEYCSCFYVMKQSEEQCHHFARQWVPISDFKNDQENKEVIVSGLGRTNKAKFIDSKRGCVLQND</sequence>
<dbReference type="OrthoDB" id="5526570at2"/>
<accession>A0A4R9LYR1</accession>
<dbReference type="AlphaFoldDB" id="A0A4R9LYR1"/>
<dbReference type="Proteomes" id="UP000298058">
    <property type="component" value="Unassembled WGS sequence"/>
</dbReference>
<gene>
    <name evidence="1" type="ORF">EHS15_08990</name>
</gene>
<protein>
    <recommendedName>
        <fullName evidence="3">Amidase</fullName>
    </recommendedName>
</protein>
<evidence type="ECO:0000313" key="2">
    <source>
        <dbReference type="Proteomes" id="UP000298058"/>
    </source>
</evidence>
<evidence type="ECO:0000313" key="1">
    <source>
        <dbReference type="EMBL" id="TGN19460.1"/>
    </source>
</evidence>
<dbReference type="RefSeq" id="WP_135760222.1">
    <property type="nucleotide sequence ID" value="NZ_RQHW01000031.1"/>
</dbReference>
<comment type="caution">
    <text evidence="1">The sequence shown here is derived from an EMBL/GenBank/DDBJ whole genome shotgun (WGS) entry which is preliminary data.</text>
</comment>
<evidence type="ECO:0008006" key="3">
    <source>
        <dbReference type="Google" id="ProtNLM"/>
    </source>
</evidence>
<keyword evidence="2" id="KW-1185">Reference proteome</keyword>
<dbReference type="EMBL" id="RQHW01000031">
    <property type="protein sequence ID" value="TGN19460.1"/>
    <property type="molecule type" value="Genomic_DNA"/>
</dbReference>